<evidence type="ECO:0000313" key="11">
    <source>
        <dbReference type="EMBL" id="MFC5053551.1"/>
    </source>
</evidence>
<dbReference type="PANTHER" id="PTHR34876">
    <property type="match status" value="1"/>
</dbReference>
<evidence type="ECO:0000256" key="10">
    <source>
        <dbReference type="SAM" id="MobiDB-lite"/>
    </source>
</evidence>
<dbReference type="Pfam" id="PF01341">
    <property type="entry name" value="Glyco_hydro_6"/>
    <property type="match status" value="1"/>
</dbReference>
<gene>
    <name evidence="11" type="ORF">ACFPFM_07245</name>
</gene>
<comment type="similarity">
    <text evidence="9">Belongs to the glycosyl hydrolase family 6.</text>
</comment>
<evidence type="ECO:0000313" key="12">
    <source>
        <dbReference type="Proteomes" id="UP001595833"/>
    </source>
</evidence>
<evidence type="ECO:0000256" key="9">
    <source>
        <dbReference type="RuleBase" id="RU361186"/>
    </source>
</evidence>
<proteinExistence type="inferred from homology"/>
<keyword evidence="6 9" id="KW-0326">Glycosidase</keyword>
<evidence type="ECO:0000256" key="2">
    <source>
        <dbReference type="ARBA" id="ARBA00022801"/>
    </source>
</evidence>
<feature type="active site" evidence="8">
    <location>
        <position position="110"/>
    </location>
</feature>
<keyword evidence="7 9" id="KW-0624">Polysaccharide degradation</keyword>
<dbReference type="PANTHER" id="PTHR34876:SF4">
    <property type="entry name" value="1,4-BETA-D-GLUCAN CELLOBIOHYDROLASE C-RELATED"/>
    <property type="match status" value="1"/>
</dbReference>
<evidence type="ECO:0000256" key="6">
    <source>
        <dbReference type="ARBA" id="ARBA00023295"/>
    </source>
</evidence>
<sequence length="323" mass="33893">MSAPVMPSTGQPVAAEAAAGQIRPAATTAAADEPWNRPFYADPNSPANQVVRAEPDNQVAATIAGVPQARWFTPDNPVPTIRAAVADYVDGATAAGGLPVLVTYAIPGRDCGSYSGGGLPDAATYKSWTQELRAGIGANPAVVIVEPDALTSADCLADAARTERYGMLADAVAQLGAGGATLVYLDGGHSRWLSVTELVDRLNLAGVRHARGFSLNVSNFYTTSEQEAYGEEVSARLPGKSYVVDVSRNGRGPAPDEPLNWCNPVDRGLGALPTAQTSAAHDDANLWIKNPGQSDGTCERGDPYSGHWFQDRAANMLDFRAAW</sequence>
<evidence type="ECO:0000256" key="8">
    <source>
        <dbReference type="PROSITE-ProRule" id="PRU10056"/>
    </source>
</evidence>
<dbReference type="PIRSF" id="PIRSF001100">
    <property type="entry name" value="Beta_cellobiohydrolase"/>
    <property type="match status" value="1"/>
</dbReference>
<reference evidence="12" key="1">
    <citation type="journal article" date="2019" name="Int. J. Syst. Evol. Microbiol.">
        <title>The Global Catalogue of Microorganisms (GCM) 10K type strain sequencing project: providing services to taxonomists for standard genome sequencing and annotation.</title>
        <authorList>
            <consortium name="The Broad Institute Genomics Platform"/>
            <consortium name="The Broad Institute Genome Sequencing Center for Infectious Disease"/>
            <person name="Wu L."/>
            <person name="Ma J."/>
        </authorList>
    </citation>
    <scope>NUCLEOTIDE SEQUENCE [LARGE SCALE GENOMIC DNA]</scope>
    <source>
        <strain evidence="12">KCTC 12848</strain>
    </source>
</reference>
<dbReference type="PROSITE" id="PS00655">
    <property type="entry name" value="GLYCOSYL_HYDROL_F6_1"/>
    <property type="match status" value="1"/>
</dbReference>
<evidence type="ECO:0000256" key="5">
    <source>
        <dbReference type="ARBA" id="ARBA00023277"/>
    </source>
</evidence>
<dbReference type="GO" id="GO:0016787">
    <property type="term" value="F:hydrolase activity"/>
    <property type="evidence" value="ECO:0007669"/>
    <property type="project" value="UniProtKB-KW"/>
</dbReference>
<accession>A0ABV9XTJ5</accession>
<comment type="caution">
    <text evidence="11">The sequence shown here is derived from an EMBL/GenBank/DDBJ whole genome shotgun (WGS) entry which is preliminary data.</text>
</comment>
<keyword evidence="2 9" id="KW-0378">Hydrolase</keyword>
<keyword evidence="4" id="KW-1015">Disulfide bond</keyword>
<dbReference type="RefSeq" id="WP_344039510.1">
    <property type="nucleotide sequence ID" value="NZ_BAAAKE010000016.1"/>
</dbReference>
<dbReference type="InterPro" id="IPR001524">
    <property type="entry name" value="Glyco_hydro_6_CS"/>
</dbReference>
<keyword evidence="3 9" id="KW-0136">Cellulose degradation</keyword>
<evidence type="ECO:0000256" key="1">
    <source>
        <dbReference type="ARBA" id="ARBA00022729"/>
    </source>
</evidence>
<evidence type="ECO:0000256" key="7">
    <source>
        <dbReference type="ARBA" id="ARBA00023326"/>
    </source>
</evidence>
<dbReference type="InterPro" id="IPR036434">
    <property type="entry name" value="Beta_cellobiohydrolase_sf"/>
</dbReference>
<feature type="region of interest" description="Disordered" evidence="10">
    <location>
        <begin position="1"/>
        <end position="20"/>
    </location>
</feature>
<evidence type="ECO:0000256" key="3">
    <source>
        <dbReference type="ARBA" id="ARBA00023001"/>
    </source>
</evidence>
<name>A0ABV9XTJ5_9PSEU</name>
<dbReference type="InterPro" id="IPR016288">
    <property type="entry name" value="Beta_cellobiohydrolase"/>
</dbReference>
<keyword evidence="1" id="KW-0732">Signal</keyword>
<dbReference type="EMBL" id="JBHSJB010000006">
    <property type="protein sequence ID" value="MFC5053551.1"/>
    <property type="molecule type" value="Genomic_DNA"/>
</dbReference>
<keyword evidence="12" id="KW-1185">Reference proteome</keyword>
<dbReference type="SUPFAM" id="SSF51989">
    <property type="entry name" value="Glycosyl hydrolases family 6, cellulases"/>
    <property type="match status" value="1"/>
</dbReference>
<keyword evidence="5 9" id="KW-0119">Carbohydrate metabolism</keyword>
<dbReference type="Gene3D" id="3.20.20.40">
    <property type="entry name" value="1, 4-beta cellobiohydrolase"/>
    <property type="match status" value="1"/>
</dbReference>
<dbReference type="Proteomes" id="UP001595833">
    <property type="component" value="Unassembled WGS sequence"/>
</dbReference>
<dbReference type="EC" id="3.2.1.-" evidence="9"/>
<dbReference type="PRINTS" id="PR00733">
    <property type="entry name" value="GLHYDRLASE6"/>
</dbReference>
<organism evidence="11 12">
    <name type="scientific">Saccharothrix xinjiangensis</name>
    <dbReference type="NCBI Taxonomy" id="204798"/>
    <lineage>
        <taxon>Bacteria</taxon>
        <taxon>Bacillati</taxon>
        <taxon>Actinomycetota</taxon>
        <taxon>Actinomycetes</taxon>
        <taxon>Pseudonocardiales</taxon>
        <taxon>Pseudonocardiaceae</taxon>
        <taxon>Saccharothrix</taxon>
    </lineage>
</organism>
<protein>
    <recommendedName>
        <fullName evidence="9">Glucanase</fullName>
        <ecNumber evidence="9">3.2.1.-</ecNumber>
    </recommendedName>
</protein>
<evidence type="ECO:0000256" key="4">
    <source>
        <dbReference type="ARBA" id="ARBA00023157"/>
    </source>
</evidence>